<dbReference type="FunFam" id="3.40.50.720:FF:000053">
    <property type="entry name" value="Quinone oxidoreductase 1"/>
    <property type="match status" value="1"/>
</dbReference>
<dbReference type="PANTHER" id="PTHR48106">
    <property type="entry name" value="QUINONE OXIDOREDUCTASE PIG3-RELATED"/>
    <property type="match status" value="1"/>
</dbReference>
<dbReference type="InterPro" id="IPR011032">
    <property type="entry name" value="GroES-like_sf"/>
</dbReference>
<dbReference type="PANTHER" id="PTHR48106:SF13">
    <property type="entry name" value="QUINONE OXIDOREDUCTASE-RELATED"/>
    <property type="match status" value="1"/>
</dbReference>
<dbReference type="InterPro" id="IPR020843">
    <property type="entry name" value="ER"/>
</dbReference>
<dbReference type="Pfam" id="PF08240">
    <property type="entry name" value="ADH_N"/>
    <property type="match status" value="1"/>
</dbReference>
<dbReference type="SUPFAM" id="SSF50129">
    <property type="entry name" value="GroES-like"/>
    <property type="match status" value="1"/>
</dbReference>
<dbReference type="GO" id="GO:0005829">
    <property type="term" value="C:cytosol"/>
    <property type="evidence" value="ECO:0007669"/>
    <property type="project" value="TreeGrafter"/>
</dbReference>
<dbReference type="InterPro" id="IPR013149">
    <property type="entry name" value="ADH-like_C"/>
</dbReference>
<gene>
    <name evidence="4" type="ORF">ABRP34_13385</name>
</gene>
<dbReference type="GO" id="GO:0003960">
    <property type="term" value="F:quinone reductase (NADPH) activity"/>
    <property type="evidence" value="ECO:0007669"/>
    <property type="project" value="InterPro"/>
</dbReference>
<dbReference type="Gene3D" id="3.40.50.720">
    <property type="entry name" value="NAD(P)-binding Rossmann-like Domain"/>
    <property type="match status" value="1"/>
</dbReference>
<dbReference type="RefSeq" id="WP_353710557.1">
    <property type="nucleotide sequence ID" value="NZ_CP159279.1"/>
</dbReference>
<name>A0AAU8EJV1_9MICC</name>
<dbReference type="GO" id="GO:0070402">
    <property type="term" value="F:NADPH binding"/>
    <property type="evidence" value="ECO:0007669"/>
    <property type="project" value="TreeGrafter"/>
</dbReference>
<evidence type="ECO:0000256" key="2">
    <source>
        <dbReference type="ARBA" id="ARBA00023002"/>
    </source>
</evidence>
<dbReference type="InterPro" id="IPR047618">
    <property type="entry name" value="QOR-like"/>
</dbReference>
<dbReference type="GO" id="GO:0035925">
    <property type="term" value="F:mRNA 3'-UTR AU-rich region binding"/>
    <property type="evidence" value="ECO:0007669"/>
    <property type="project" value="TreeGrafter"/>
</dbReference>
<dbReference type="SMART" id="SM00829">
    <property type="entry name" value="PKS_ER"/>
    <property type="match status" value="1"/>
</dbReference>
<dbReference type="GO" id="GO:0008270">
    <property type="term" value="F:zinc ion binding"/>
    <property type="evidence" value="ECO:0007669"/>
    <property type="project" value="InterPro"/>
</dbReference>
<sequence length="321" mass="33688">MPYAMQITRAGGPEVFERIHVPRPVPGPGQVLVRVAAVGVNFIETYQRSGVYAVDYPLVPGVEGAGTVEEAGAGVTGFAVGDRVATTEGAGSYADYMVLDADKALPVPDGVSDDVAAALPAQGITAHYLINSSYRVQPGDTALTYAGAGGVGLLLIQLLKLRGATVITTTSTPEKAELAREAGADHALDYAEVPRRVRELTGGRGVDVVYDGIGKDTFEGSLDALRVRGTLVLFGGASGQVPPFDLQQLNAHGSLSVTRPKIDDFLLDTVERRWRSEEIFGLVADGKLKVTIGARYPLKHAAAAHAAMESRATTGKVILLP</sequence>
<reference evidence="4" key="1">
    <citation type="submission" date="2024-06" db="EMBL/GenBank/DDBJ databases">
        <title>Biodegradation of dimethachlon by Arthrobacter sp. K5: mechanistic insights and ecological implications.</title>
        <authorList>
            <person name="Hu S."/>
            <person name="Lu P."/>
        </authorList>
    </citation>
    <scope>NUCLEOTIDE SEQUENCE</scope>
    <source>
        <strain evidence="4">K5</strain>
    </source>
</reference>
<dbReference type="Pfam" id="PF00107">
    <property type="entry name" value="ADH_zinc_N"/>
    <property type="match status" value="1"/>
</dbReference>
<feature type="domain" description="Enoyl reductase (ER)" evidence="3">
    <location>
        <begin position="11"/>
        <end position="319"/>
    </location>
</feature>
<evidence type="ECO:0000313" key="4">
    <source>
        <dbReference type="EMBL" id="XCH09845.1"/>
    </source>
</evidence>
<protein>
    <submittedName>
        <fullName evidence="4">Quinone oxidoreductase</fullName>
    </submittedName>
</protein>
<dbReference type="PROSITE" id="PS01162">
    <property type="entry name" value="QOR_ZETA_CRYSTAL"/>
    <property type="match status" value="1"/>
</dbReference>
<accession>A0AAU8EJV1</accession>
<evidence type="ECO:0000259" key="3">
    <source>
        <dbReference type="SMART" id="SM00829"/>
    </source>
</evidence>
<dbReference type="InterPro" id="IPR002364">
    <property type="entry name" value="Quin_OxRdtase/zeta-crystal_CS"/>
</dbReference>
<dbReference type="InterPro" id="IPR013154">
    <property type="entry name" value="ADH-like_N"/>
</dbReference>
<dbReference type="SUPFAM" id="SSF51735">
    <property type="entry name" value="NAD(P)-binding Rossmann-fold domains"/>
    <property type="match status" value="1"/>
</dbReference>
<keyword evidence="1" id="KW-0521">NADP</keyword>
<dbReference type="AlphaFoldDB" id="A0AAU8EJV1"/>
<organism evidence="4">
    <name type="scientific">Arthrobacter sp. K5</name>
    <dbReference type="NCBI Taxonomy" id="2839623"/>
    <lineage>
        <taxon>Bacteria</taxon>
        <taxon>Bacillati</taxon>
        <taxon>Actinomycetota</taxon>
        <taxon>Actinomycetes</taxon>
        <taxon>Micrococcales</taxon>
        <taxon>Micrococcaceae</taxon>
        <taxon>Arthrobacter</taxon>
    </lineage>
</organism>
<dbReference type="Gene3D" id="3.90.180.10">
    <property type="entry name" value="Medium-chain alcohol dehydrogenases, catalytic domain"/>
    <property type="match status" value="1"/>
</dbReference>
<proteinExistence type="predicted"/>
<dbReference type="CDD" id="cd05286">
    <property type="entry name" value="QOR2"/>
    <property type="match status" value="1"/>
</dbReference>
<keyword evidence="2" id="KW-0560">Oxidoreductase</keyword>
<dbReference type="EMBL" id="CP159279">
    <property type="protein sequence ID" value="XCH09845.1"/>
    <property type="molecule type" value="Genomic_DNA"/>
</dbReference>
<dbReference type="InterPro" id="IPR036291">
    <property type="entry name" value="NAD(P)-bd_dom_sf"/>
</dbReference>
<evidence type="ECO:0000256" key="1">
    <source>
        <dbReference type="ARBA" id="ARBA00022857"/>
    </source>
</evidence>